<dbReference type="AlphaFoldDB" id="A0A139WFU5"/>
<keyword evidence="2" id="KW-1185">Reference proteome</keyword>
<dbReference type="KEGG" id="tca:103313595"/>
<dbReference type="EMBL" id="KQ971352">
    <property type="protein sequence ID" value="KYB26715.1"/>
    <property type="molecule type" value="Genomic_DNA"/>
</dbReference>
<reference evidence="1 2" key="2">
    <citation type="journal article" date="2010" name="Nucleic Acids Res.">
        <title>BeetleBase in 2010: revisions to provide comprehensive genomic information for Tribolium castaneum.</title>
        <authorList>
            <person name="Kim H.S."/>
            <person name="Murphy T."/>
            <person name="Xia J."/>
            <person name="Caragea D."/>
            <person name="Park Y."/>
            <person name="Beeman R.W."/>
            <person name="Lorenzen M.D."/>
            <person name="Butcher S."/>
            <person name="Manak J.R."/>
            <person name="Brown S.J."/>
        </authorList>
    </citation>
    <scope>GENOME REANNOTATION</scope>
    <source>
        <strain evidence="1 2">Georgia GA2</strain>
    </source>
</reference>
<dbReference type="OrthoDB" id="6775882at2759"/>
<sequence length="338" mass="38330">MWKIPRYQFAKESEPALINFIKVAKEQATNRNCDLEKATLWQTILPLPSHLIQKVEECKNANETQPKSPPVINLCSDEDTEIAPPPQVEPKTCDQKALNDIVCTIKDNVEIENDLPDNVTEYLAKCATTDLAKIFQMLEDSLTSDGIFYLGVSLQNISGDPVRLFCHHLLMPLTKKTCCDKIVNLLEQFSSKYPIIINEECLALVPSLEQHETNIFLQYVKNVNFQTALARDFILSVETLTKNYIIIIDSLLNSQVEYEVLNKLVQLLSNSCEDHQDDKNFGKLLMHTIDVLGPNLVHVEQALKSIIAGHKSALKTKLEMAFKTSYEDSLLFSQSFRD</sequence>
<evidence type="ECO:0000313" key="1">
    <source>
        <dbReference type="EMBL" id="KYB26715.1"/>
    </source>
</evidence>
<name>A0A139WFU5_TRICA</name>
<reference evidence="1 2" key="1">
    <citation type="journal article" date="2008" name="Nature">
        <title>The genome of the model beetle and pest Tribolium castaneum.</title>
        <authorList>
            <consortium name="Tribolium Genome Sequencing Consortium"/>
            <person name="Richards S."/>
            <person name="Gibbs R.A."/>
            <person name="Weinstock G.M."/>
            <person name="Brown S.J."/>
            <person name="Denell R."/>
            <person name="Beeman R.W."/>
            <person name="Gibbs R."/>
            <person name="Beeman R.W."/>
            <person name="Brown S.J."/>
            <person name="Bucher G."/>
            <person name="Friedrich M."/>
            <person name="Grimmelikhuijzen C.J."/>
            <person name="Klingler M."/>
            <person name="Lorenzen M."/>
            <person name="Richards S."/>
            <person name="Roth S."/>
            <person name="Schroder R."/>
            <person name="Tautz D."/>
            <person name="Zdobnov E.M."/>
            <person name="Muzny D."/>
            <person name="Gibbs R.A."/>
            <person name="Weinstock G.M."/>
            <person name="Attaway T."/>
            <person name="Bell S."/>
            <person name="Buhay C.J."/>
            <person name="Chandrabose M.N."/>
            <person name="Chavez D."/>
            <person name="Clerk-Blankenburg K.P."/>
            <person name="Cree A."/>
            <person name="Dao M."/>
            <person name="Davis C."/>
            <person name="Chacko J."/>
            <person name="Dinh H."/>
            <person name="Dugan-Rocha S."/>
            <person name="Fowler G."/>
            <person name="Garner T.T."/>
            <person name="Garnes J."/>
            <person name="Gnirke A."/>
            <person name="Hawes A."/>
            <person name="Hernandez J."/>
            <person name="Hines S."/>
            <person name="Holder M."/>
            <person name="Hume J."/>
            <person name="Jhangiani S.N."/>
            <person name="Joshi V."/>
            <person name="Khan Z.M."/>
            <person name="Jackson L."/>
            <person name="Kovar C."/>
            <person name="Kowis A."/>
            <person name="Lee S."/>
            <person name="Lewis L.R."/>
            <person name="Margolis J."/>
            <person name="Morgan M."/>
            <person name="Nazareth L.V."/>
            <person name="Nguyen N."/>
            <person name="Okwuonu G."/>
            <person name="Parker D."/>
            <person name="Richards S."/>
            <person name="Ruiz S.J."/>
            <person name="Santibanez J."/>
            <person name="Savard J."/>
            <person name="Scherer S.E."/>
            <person name="Schneider B."/>
            <person name="Sodergren E."/>
            <person name="Tautz D."/>
            <person name="Vattahil S."/>
            <person name="Villasana D."/>
            <person name="White C.S."/>
            <person name="Wright R."/>
            <person name="Park Y."/>
            <person name="Beeman R.W."/>
            <person name="Lord J."/>
            <person name="Oppert B."/>
            <person name="Lorenzen M."/>
            <person name="Brown S."/>
            <person name="Wang L."/>
            <person name="Savard J."/>
            <person name="Tautz D."/>
            <person name="Richards S."/>
            <person name="Weinstock G."/>
            <person name="Gibbs R.A."/>
            <person name="Liu Y."/>
            <person name="Worley K."/>
            <person name="Weinstock G."/>
            <person name="Elsik C.G."/>
            <person name="Reese J.T."/>
            <person name="Elhaik E."/>
            <person name="Landan G."/>
            <person name="Graur D."/>
            <person name="Arensburger P."/>
            <person name="Atkinson P."/>
            <person name="Beeman R.W."/>
            <person name="Beidler J."/>
            <person name="Brown S.J."/>
            <person name="Demuth J.P."/>
            <person name="Drury D.W."/>
            <person name="Du Y.Z."/>
            <person name="Fujiwara H."/>
            <person name="Lorenzen M."/>
            <person name="Maselli V."/>
            <person name="Osanai M."/>
            <person name="Park Y."/>
            <person name="Robertson H.M."/>
            <person name="Tu Z."/>
            <person name="Wang J.J."/>
            <person name="Wang S."/>
            <person name="Richards S."/>
            <person name="Song H."/>
            <person name="Zhang L."/>
            <person name="Sodergren E."/>
            <person name="Werner D."/>
            <person name="Stanke M."/>
            <person name="Morgenstern B."/>
            <person name="Solovyev V."/>
            <person name="Kosarev P."/>
            <person name="Brown G."/>
            <person name="Chen H.C."/>
            <person name="Ermolaeva O."/>
            <person name="Hlavina W."/>
            <person name="Kapustin Y."/>
            <person name="Kiryutin B."/>
            <person name="Kitts P."/>
            <person name="Maglott D."/>
            <person name="Pruitt K."/>
            <person name="Sapojnikov V."/>
            <person name="Souvorov A."/>
            <person name="Mackey A.J."/>
            <person name="Waterhouse R.M."/>
            <person name="Wyder S."/>
            <person name="Zdobnov E.M."/>
            <person name="Zdobnov E.M."/>
            <person name="Wyder S."/>
            <person name="Kriventseva E.V."/>
            <person name="Kadowaki T."/>
            <person name="Bork P."/>
            <person name="Aranda M."/>
            <person name="Bao R."/>
            <person name="Beermann A."/>
            <person name="Berns N."/>
            <person name="Bolognesi R."/>
            <person name="Bonneton F."/>
            <person name="Bopp D."/>
            <person name="Brown S.J."/>
            <person name="Bucher G."/>
            <person name="Butts T."/>
            <person name="Chaumot A."/>
            <person name="Denell R.E."/>
            <person name="Ferrier D.E."/>
            <person name="Friedrich M."/>
            <person name="Gordon C.M."/>
            <person name="Jindra M."/>
            <person name="Klingler M."/>
            <person name="Lan Q."/>
            <person name="Lattorff H.M."/>
            <person name="Laudet V."/>
            <person name="von Levetsow C."/>
            <person name="Liu Z."/>
            <person name="Lutz R."/>
            <person name="Lynch J.A."/>
            <person name="da Fonseca R.N."/>
            <person name="Posnien N."/>
            <person name="Reuter R."/>
            <person name="Roth S."/>
            <person name="Savard J."/>
            <person name="Schinko J.B."/>
            <person name="Schmitt C."/>
            <person name="Schoppmeier M."/>
            <person name="Schroder R."/>
            <person name="Shippy T.D."/>
            <person name="Simonnet F."/>
            <person name="Marques-Souza H."/>
            <person name="Tautz D."/>
            <person name="Tomoyasu Y."/>
            <person name="Trauner J."/>
            <person name="Van der Zee M."/>
            <person name="Vervoort M."/>
            <person name="Wittkopp N."/>
            <person name="Wimmer E.A."/>
            <person name="Yang X."/>
            <person name="Jones A.K."/>
            <person name="Sattelle D.B."/>
            <person name="Ebert P.R."/>
            <person name="Nelson D."/>
            <person name="Scott J.G."/>
            <person name="Beeman R.W."/>
            <person name="Muthukrishnan S."/>
            <person name="Kramer K.J."/>
            <person name="Arakane Y."/>
            <person name="Beeman R.W."/>
            <person name="Zhu Q."/>
            <person name="Hogenkamp D."/>
            <person name="Dixit R."/>
            <person name="Oppert B."/>
            <person name="Jiang H."/>
            <person name="Zou Z."/>
            <person name="Marshall J."/>
            <person name="Elpidina E."/>
            <person name="Vinokurov K."/>
            <person name="Oppert C."/>
            <person name="Zou Z."/>
            <person name="Evans J."/>
            <person name="Lu Z."/>
            <person name="Zhao P."/>
            <person name="Sumathipala N."/>
            <person name="Altincicek B."/>
            <person name="Vilcinskas A."/>
            <person name="Williams M."/>
            <person name="Hultmark D."/>
            <person name="Hetru C."/>
            <person name="Jiang H."/>
            <person name="Grimmelikhuijzen C.J."/>
            <person name="Hauser F."/>
            <person name="Cazzamali G."/>
            <person name="Williamson M."/>
            <person name="Park Y."/>
            <person name="Li B."/>
            <person name="Tanaka Y."/>
            <person name="Predel R."/>
            <person name="Neupert S."/>
            <person name="Schachtner J."/>
            <person name="Verleyen P."/>
            <person name="Raible F."/>
            <person name="Bork P."/>
            <person name="Friedrich M."/>
            <person name="Walden K.K."/>
            <person name="Robertson H.M."/>
            <person name="Angeli S."/>
            <person name="Foret S."/>
            <person name="Bucher G."/>
            <person name="Schuetz S."/>
            <person name="Maleszka R."/>
            <person name="Wimmer E.A."/>
            <person name="Beeman R.W."/>
            <person name="Lorenzen M."/>
            <person name="Tomoyasu Y."/>
            <person name="Miller S.C."/>
            <person name="Grossmann D."/>
            <person name="Bucher G."/>
        </authorList>
    </citation>
    <scope>NUCLEOTIDE SEQUENCE [LARGE SCALE GENOMIC DNA]</scope>
    <source>
        <strain evidence="1 2">Georgia GA2</strain>
    </source>
</reference>
<accession>A0A139WFU5</accession>
<organism evidence="1 2">
    <name type="scientific">Tribolium castaneum</name>
    <name type="common">Red flour beetle</name>
    <dbReference type="NCBI Taxonomy" id="7070"/>
    <lineage>
        <taxon>Eukaryota</taxon>
        <taxon>Metazoa</taxon>
        <taxon>Ecdysozoa</taxon>
        <taxon>Arthropoda</taxon>
        <taxon>Hexapoda</taxon>
        <taxon>Insecta</taxon>
        <taxon>Pterygota</taxon>
        <taxon>Neoptera</taxon>
        <taxon>Endopterygota</taxon>
        <taxon>Coleoptera</taxon>
        <taxon>Polyphaga</taxon>
        <taxon>Cucujiformia</taxon>
        <taxon>Tenebrionidae</taxon>
        <taxon>Tenebrionidae incertae sedis</taxon>
        <taxon>Tribolium</taxon>
    </lineage>
</organism>
<evidence type="ECO:0000313" key="2">
    <source>
        <dbReference type="Proteomes" id="UP000007266"/>
    </source>
</evidence>
<evidence type="ECO:0008006" key="3">
    <source>
        <dbReference type="Google" id="ProtNLM"/>
    </source>
</evidence>
<dbReference type="Gene3D" id="1.25.40.480">
    <property type="match status" value="1"/>
</dbReference>
<gene>
    <name evidence="1" type="primary">AUGUSTUS-3.0.2_33632</name>
    <name evidence="1" type="ORF">TcasGA2_TC033632</name>
</gene>
<dbReference type="Proteomes" id="UP000007266">
    <property type="component" value="Linkage group 7"/>
</dbReference>
<proteinExistence type="predicted"/>
<protein>
    <recommendedName>
        <fullName evidence="3">Fanconi Anaemia group E protein C-terminal domain-containing protein</fullName>
    </recommendedName>
</protein>
<dbReference type="InParanoid" id="A0A139WFU5"/>